<dbReference type="InterPro" id="IPR036388">
    <property type="entry name" value="WH-like_DNA-bd_sf"/>
</dbReference>
<dbReference type="InterPro" id="IPR000835">
    <property type="entry name" value="HTH_MarR-typ"/>
</dbReference>
<proteinExistence type="predicted"/>
<organism evidence="5 6">
    <name type="scientific">Hyalangium rubrum</name>
    <dbReference type="NCBI Taxonomy" id="3103134"/>
    <lineage>
        <taxon>Bacteria</taxon>
        <taxon>Pseudomonadati</taxon>
        <taxon>Myxococcota</taxon>
        <taxon>Myxococcia</taxon>
        <taxon>Myxococcales</taxon>
        <taxon>Cystobacterineae</taxon>
        <taxon>Archangiaceae</taxon>
        <taxon>Hyalangium</taxon>
    </lineage>
</organism>
<evidence type="ECO:0000256" key="3">
    <source>
        <dbReference type="ARBA" id="ARBA00023163"/>
    </source>
</evidence>
<dbReference type="InterPro" id="IPR036390">
    <property type="entry name" value="WH_DNA-bd_sf"/>
</dbReference>
<evidence type="ECO:0000313" key="5">
    <source>
        <dbReference type="EMBL" id="MDY7229509.1"/>
    </source>
</evidence>
<evidence type="ECO:0000259" key="4">
    <source>
        <dbReference type="Pfam" id="PF12802"/>
    </source>
</evidence>
<sequence length="182" mass="20544">MKPDEAATAGDEKDGFPLTADDHRFIESLGLHFEDQGIPRIGGRMLGLLMLAPKPLSLGTIAELLQVSPASVSTNVRRFHAKGLVQEISYPGDRRHYYVFSDNAWEHRFDDGRGGLKEILQILNTRKERLGPEENLCLKRFTDAIEFFVFFSRMVDSALERWRARKAQPDSAESPPQSRTAS</sequence>
<keyword evidence="3" id="KW-0804">Transcription</keyword>
<evidence type="ECO:0000256" key="2">
    <source>
        <dbReference type="ARBA" id="ARBA00023125"/>
    </source>
</evidence>
<reference evidence="5 6" key="1">
    <citation type="submission" date="2023-12" db="EMBL/GenBank/DDBJ databases">
        <title>the genome sequence of Hyalangium sp. s54d21.</title>
        <authorList>
            <person name="Zhang X."/>
        </authorList>
    </citation>
    <scope>NUCLEOTIDE SEQUENCE [LARGE SCALE GENOMIC DNA]</scope>
    <source>
        <strain evidence="6">s54d21</strain>
    </source>
</reference>
<evidence type="ECO:0000313" key="6">
    <source>
        <dbReference type="Proteomes" id="UP001291309"/>
    </source>
</evidence>
<gene>
    <name evidence="5" type="ORF">SYV04_24160</name>
</gene>
<dbReference type="Pfam" id="PF12802">
    <property type="entry name" value="MarR_2"/>
    <property type="match status" value="1"/>
</dbReference>
<dbReference type="PANTHER" id="PTHR38465:SF2">
    <property type="entry name" value="HTH-TYPE TRANSCRIPTIONAL REGULATOR MMPR5"/>
    <property type="match status" value="1"/>
</dbReference>
<dbReference type="PANTHER" id="PTHR38465">
    <property type="entry name" value="HTH-TYPE TRANSCRIPTIONAL REGULATOR MJ1563-RELATED"/>
    <property type="match status" value="1"/>
</dbReference>
<dbReference type="Gene3D" id="1.10.10.10">
    <property type="entry name" value="Winged helix-like DNA-binding domain superfamily/Winged helix DNA-binding domain"/>
    <property type="match status" value="1"/>
</dbReference>
<keyword evidence="6" id="KW-1185">Reference proteome</keyword>
<dbReference type="Proteomes" id="UP001291309">
    <property type="component" value="Unassembled WGS sequence"/>
</dbReference>
<dbReference type="EMBL" id="JAXIVS010000008">
    <property type="protein sequence ID" value="MDY7229509.1"/>
    <property type="molecule type" value="Genomic_DNA"/>
</dbReference>
<accession>A0ABU5H8U6</accession>
<feature type="domain" description="HTH marR-type" evidence="4">
    <location>
        <begin position="37"/>
        <end position="95"/>
    </location>
</feature>
<dbReference type="SUPFAM" id="SSF46785">
    <property type="entry name" value="Winged helix' DNA-binding domain"/>
    <property type="match status" value="1"/>
</dbReference>
<keyword evidence="2" id="KW-0238">DNA-binding</keyword>
<name>A0ABU5H8U6_9BACT</name>
<evidence type="ECO:0000256" key="1">
    <source>
        <dbReference type="ARBA" id="ARBA00023015"/>
    </source>
</evidence>
<keyword evidence="1" id="KW-0805">Transcription regulation</keyword>
<protein>
    <submittedName>
        <fullName evidence="5">MarR family transcriptional regulator</fullName>
    </submittedName>
</protein>
<dbReference type="InterPro" id="IPR052362">
    <property type="entry name" value="HTH-GbsR_regulator"/>
</dbReference>
<dbReference type="RefSeq" id="WP_321548230.1">
    <property type="nucleotide sequence ID" value="NZ_JAXIVS010000008.1"/>
</dbReference>
<comment type="caution">
    <text evidence="5">The sequence shown here is derived from an EMBL/GenBank/DDBJ whole genome shotgun (WGS) entry which is preliminary data.</text>
</comment>